<protein>
    <submittedName>
        <fullName evidence="2">Uncharacterized protein</fullName>
    </submittedName>
</protein>
<comment type="caution">
    <text evidence="2">The sequence shown here is derived from an EMBL/GenBank/DDBJ whole genome shotgun (WGS) entry which is preliminary data.</text>
</comment>
<evidence type="ECO:0000256" key="1">
    <source>
        <dbReference type="SAM" id="MobiDB-lite"/>
    </source>
</evidence>
<keyword evidence="3" id="KW-1185">Reference proteome</keyword>
<proteinExistence type="predicted"/>
<name>A0A1X2HEL1_SYNRA</name>
<organism evidence="2 3">
    <name type="scientific">Syncephalastrum racemosum</name>
    <name type="common">Filamentous fungus</name>
    <dbReference type="NCBI Taxonomy" id="13706"/>
    <lineage>
        <taxon>Eukaryota</taxon>
        <taxon>Fungi</taxon>
        <taxon>Fungi incertae sedis</taxon>
        <taxon>Mucoromycota</taxon>
        <taxon>Mucoromycotina</taxon>
        <taxon>Mucoromycetes</taxon>
        <taxon>Mucorales</taxon>
        <taxon>Syncephalastraceae</taxon>
        <taxon>Syncephalastrum</taxon>
    </lineage>
</organism>
<sequence length="103" mass="12267">MTTVEDVKTASLQKRKPFRIRKSIRELVHKPHSHKKQRDLSLPLPALPPGQQTSEDEYVYDILYECQRGLLQFDPDPWCDVDMEYTPMDIHTYQLPDPTWQWV</sequence>
<dbReference type="InParanoid" id="A0A1X2HEL1"/>
<dbReference type="Proteomes" id="UP000242180">
    <property type="component" value="Unassembled WGS sequence"/>
</dbReference>
<dbReference type="AlphaFoldDB" id="A0A1X2HEL1"/>
<dbReference type="EMBL" id="MCGN01000004">
    <property type="protein sequence ID" value="ORY97350.1"/>
    <property type="molecule type" value="Genomic_DNA"/>
</dbReference>
<reference evidence="2 3" key="1">
    <citation type="submission" date="2016-07" db="EMBL/GenBank/DDBJ databases">
        <title>Pervasive Adenine N6-methylation of Active Genes in Fungi.</title>
        <authorList>
            <consortium name="DOE Joint Genome Institute"/>
            <person name="Mondo S.J."/>
            <person name="Dannebaum R.O."/>
            <person name="Kuo R.C."/>
            <person name="Labutti K."/>
            <person name="Haridas S."/>
            <person name="Kuo A."/>
            <person name="Salamov A."/>
            <person name="Ahrendt S.R."/>
            <person name="Lipzen A."/>
            <person name="Sullivan W."/>
            <person name="Andreopoulos W.B."/>
            <person name="Clum A."/>
            <person name="Lindquist E."/>
            <person name="Daum C."/>
            <person name="Ramamoorthy G.K."/>
            <person name="Gryganskyi A."/>
            <person name="Culley D."/>
            <person name="Magnuson J.K."/>
            <person name="James T.Y."/>
            <person name="O'Malley M.A."/>
            <person name="Stajich J.E."/>
            <person name="Spatafora J.W."/>
            <person name="Visel A."/>
            <person name="Grigoriev I.V."/>
        </authorList>
    </citation>
    <scope>NUCLEOTIDE SEQUENCE [LARGE SCALE GENOMIC DNA]</scope>
    <source>
        <strain evidence="2 3">NRRL 2496</strain>
    </source>
</reference>
<dbReference type="OMA" id="DKEEYAY"/>
<feature type="region of interest" description="Disordered" evidence="1">
    <location>
        <begin position="30"/>
        <end position="52"/>
    </location>
</feature>
<evidence type="ECO:0000313" key="3">
    <source>
        <dbReference type="Proteomes" id="UP000242180"/>
    </source>
</evidence>
<feature type="non-terminal residue" evidence="2">
    <location>
        <position position="103"/>
    </location>
</feature>
<dbReference type="OrthoDB" id="72441at2759"/>
<accession>A0A1X2HEL1</accession>
<evidence type="ECO:0000313" key="2">
    <source>
        <dbReference type="EMBL" id="ORY97350.1"/>
    </source>
</evidence>
<dbReference type="STRING" id="13706.A0A1X2HEL1"/>
<gene>
    <name evidence="2" type="ORF">BCR43DRAFT_438155</name>
</gene>